<evidence type="ECO:0000313" key="2">
    <source>
        <dbReference type="EMBL" id="AGB49024.1"/>
    </source>
</evidence>
<accession>L0KYG3</accession>
<dbReference type="HOGENOM" id="CLU_588790_0_0_2"/>
<dbReference type="EMBL" id="CP003362">
    <property type="protein sequence ID" value="AGB49024.1"/>
    <property type="molecule type" value="Genomic_DNA"/>
</dbReference>
<name>L0KYG3_METHD</name>
<dbReference type="Proteomes" id="UP000010866">
    <property type="component" value="Chromosome"/>
</dbReference>
<reference evidence="3" key="1">
    <citation type="submission" date="2012-02" db="EMBL/GenBank/DDBJ databases">
        <title>Complete sequence of chromosome of Methanomethylovorans hollandica DSM 15978.</title>
        <authorList>
            <person name="Lucas S."/>
            <person name="Copeland A."/>
            <person name="Lapidus A."/>
            <person name="Glavina del Rio T."/>
            <person name="Dalin E."/>
            <person name="Tice H."/>
            <person name="Bruce D."/>
            <person name="Goodwin L."/>
            <person name="Pitluck S."/>
            <person name="Peters L."/>
            <person name="Mikhailova N."/>
            <person name="Held B."/>
            <person name="Kyrpides N."/>
            <person name="Mavromatis K."/>
            <person name="Ivanova N."/>
            <person name="Brettin T."/>
            <person name="Detter J.C."/>
            <person name="Han C."/>
            <person name="Larimer F."/>
            <person name="Land M."/>
            <person name="Hauser L."/>
            <person name="Markowitz V."/>
            <person name="Cheng J.-F."/>
            <person name="Hugenholtz P."/>
            <person name="Woyke T."/>
            <person name="Wu D."/>
            <person name="Spring S."/>
            <person name="Schroeder M."/>
            <person name="Brambilla E."/>
            <person name="Klenk H.-P."/>
            <person name="Eisen J.A."/>
        </authorList>
    </citation>
    <scope>NUCLEOTIDE SEQUENCE [LARGE SCALE GENOMIC DNA]</scope>
    <source>
        <strain evidence="3">DSM 15978 / NBRC 107637 / DMS1</strain>
    </source>
</reference>
<keyword evidence="1" id="KW-0175">Coiled coil</keyword>
<dbReference type="KEGG" id="mhz:Metho_0775"/>
<organism evidence="2 3">
    <name type="scientific">Methanomethylovorans hollandica (strain DSM 15978 / NBRC 107637 / DMS1)</name>
    <dbReference type="NCBI Taxonomy" id="867904"/>
    <lineage>
        <taxon>Archaea</taxon>
        <taxon>Methanobacteriati</taxon>
        <taxon>Methanobacteriota</taxon>
        <taxon>Stenosarchaea group</taxon>
        <taxon>Methanomicrobia</taxon>
        <taxon>Methanosarcinales</taxon>
        <taxon>Methanosarcinaceae</taxon>
        <taxon>Methanomethylovorans</taxon>
    </lineage>
</organism>
<evidence type="ECO:0000256" key="1">
    <source>
        <dbReference type="SAM" id="Coils"/>
    </source>
</evidence>
<dbReference type="InterPro" id="IPR021079">
    <property type="entry name" value="MeOH-cob_MeTrfase_bsu"/>
</dbReference>
<dbReference type="NCBIfam" id="NF040651">
    <property type="entry name" value="MtaB_Meth"/>
    <property type="match status" value="1"/>
</dbReference>
<keyword evidence="2" id="KW-0808">Transferase</keyword>
<dbReference type="STRING" id="867904.Metho_0775"/>
<evidence type="ECO:0000313" key="3">
    <source>
        <dbReference type="Proteomes" id="UP000010866"/>
    </source>
</evidence>
<gene>
    <name evidence="2" type="ordered locus">Metho_0775</name>
</gene>
<dbReference type="OrthoDB" id="122537at2157"/>
<dbReference type="GO" id="GO:0008168">
    <property type="term" value="F:methyltransferase activity"/>
    <property type="evidence" value="ECO:0007669"/>
    <property type="project" value="UniProtKB-KW"/>
</dbReference>
<keyword evidence="2" id="KW-0489">Methyltransferase</keyword>
<dbReference type="AlphaFoldDB" id="L0KYG3"/>
<dbReference type="GeneID" id="14408068"/>
<protein>
    <submittedName>
        <fullName evidence="2">Methanol-cobalamin methyltransferase B subunit</fullName>
    </submittedName>
</protein>
<sequence length="463" mass="50608">MTVKRYTEMAYSKADDMLFGNAKHPVKAKLGLEVGAGYVTAEVNYAPRPEAGQSKEKLVSEYRRLTTDIMARAVQIGFPSISLETEHVQQMTNNPSWGGEIAHVQKTILEEYYEEYGIKCGLRHTPGDIREERDYLALIGPKYDLLMESFEAVAEGGADFLSIETMGGKEVLDYAILRNDVPGLIYSIGCLGSLDMTMIWQDIAKIAQKKGVIPAGDTDCSQANTAMFIAGGLLDKNLAHTLAIIARTISASRTLCGYEAGAKGPGKDCGYENTIVKSIAGVPIAQEGKSATCAHADVMGNLTMQCCDFWSNESVEYHGEFGGTSVQCWAQTLSMDAALMNVALNTGNGKMLRDMMCLSDKYRDPQGYVLAYDNAWKVGDAIAKNGNDLYLRAKAAAVETVKILNASKAEGKLQMSRFETNALADAEKAINALTDESDKFMSDMLALYKSEVKVFKPEENYKF</sequence>
<dbReference type="Pfam" id="PF12176">
    <property type="entry name" value="MtaB"/>
    <property type="match status" value="1"/>
</dbReference>
<keyword evidence="3" id="KW-1185">Reference proteome</keyword>
<proteinExistence type="predicted"/>
<dbReference type="RefSeq" id="WP_015324191.1">
    <property type="nucleotide sequence ID" value="NC_019977.1"/>
</dbReference>
<dbReference type="GO" id="GO:0032259">
    <property type="term" value="P:methylation"/>
    <property type="evidence" value="ECO:0007669"/>
    <property type="project" value="UniProtKB-KW"/>
</dbReference>
<feature type="coiled-coil region" evidence="1">
    <location>
        <begin position="416"/>
        <end position="443"/>
    </location>
</feature>